<keyword evidence="3" id="KW-0393">Immunoglobulin domain</keyword>
<evidence type="ECO:0000256" key="1">
    <source>
        <dbReference type="ARBA" id="ARBA00022737"/>
    </source>
</evidence>
<accession>A0A9W9YI19</accession>
<dbReference type="GO" id="GO:0004714">
    <property type="term" value="F:transmembrane receptor protein tyrosine kinase activity"/>
    <property type="evidence" value="ECO:0007669"/>
    <property type="project" value="UniProtKB-EC"/>
</dbReference>
<dbReference type="PANTHER" id="PTHR12231:SF253">
    <property type="entry name" value="DPR-INTERACTING PROTEIN ETA, ISOFORM B-RELATED"/>
    <property type="match status" value="1"/>
</dbReference>
<keyword evidence="2" id="KW-1015">Disulfide bond</keyword>
<dbReference type="SUPFAM" id="SSF49265">
    <property type="entry name" value="Fibronectin type III"/>
    <property type="match status" value="1"/>
</dbReference>
<keyword evidence="6" id="KW-1185">Reference proteome</keyword>
<sequence length="272" mass="31185">MNGKELRNGDLNQTVSLKEYKKGEQFNLSLHFSEVNTRHAGNFTCEAQNKYHKKERNIQVSITCPPMFSTLTTLPPRAEPGGNAILRCEVYGLDHQKIYLYHWQWKFQEVEIKKNTKYTIFYRHQPPKICQQSKYSTILQIKNVSNDDLGQYTCALQLSNTTLTEKNIPFYDFATDDRKHIFNLSSEVHSHEFVGLNTNAVYEVNLRAKNADGFGLWAKEQLTTTADVPGAFYGPCHSVLAVVLSFHGILPYQKLPNNWMHDSLPGVPDLNK</sequence>
<dbReference type="InterPro" id="IPR036179">
    <property type="entry name" value="Ig-like_dom_sf"/>
</dbReference>
<comment type="caution">
    <text evidence="5">The sequence shown here is derived from an EMBL/GenBank/DDBJ whole genome shotgun (WGS) entry which is preliminary data.</text>
</comment>
<dbReference type="SUPFAM" id="SSF48726">
    <property type="entry name" value="Immunoglobulin"/>
    <property type="match status" value="2"/>
</dbReference>
<feature type="domain" description="Ig-like" evidence="4">
    <location>
        <begin position="66"/>
        <end position="164"/>
    </location>
</feature>
<dbReference type="InterPro" id="IPR003961">
    <property type="entry name" value="FN3_dom"/>
</dbReference>
<dbReference type="EC" id="2.7.10.1" evidence="5"/>
<dbReference type="PROSITE" id="PS50835">
    <property type="entry name" value="IG_LIKE"/>
    <property type="match status" value="1"/>
</dbReference>
<dbReference type="InterPro" id="IPR051170">
    <property type="entry name" value="Neural/epithelial_adhesion"/>
</dbReference>
<evidence type="ECO:0000256" key="2">
    <source>
        <dbReference type="ARBA" id="ARBA00023157"/>
    </source>
</evidence>
<dbReference type="GO" id="GO:0043005">
    <property type="term" value="C:neuron projection"/>
    <property type="evidence" value="ECO:0007669"/>
    <property type="project" value="TreeGrafter"/>
</dbReference>
<dbReference type="CDD" id="cd00063">
    <property type="entry name" value="FN3"/>
    <property type="match status" value="1"/>
</dbReference>
<keyword evidence="5" id="KW-0418">Kinase</keyword>
<dbReference type="PANTHER" id="PTHR12231">
    <property type="entry name" value="CTX-RELATED TYPE I TRANSMEMBRANE PROTEIN"/>
    <property type="match status" value="1"/>
</dbReference>
<dbReference type="Pfam" id="PF13927">
    <property type="entry name" value="Ig_3"/>
    <property type="match status" value="1"/>
</dbReference>
<reference evidence="5" key="1">
    <citation type="submission" date="2023-01" db="EMBL/GenBank/DDBJ databases">
        <title>Genome assembly of the deep-sea coral Lophelia pertusa.</title>
        <authorList>
            <person name="Herrera S."/>
            <person name="Cordes E."/>
        </authorList>
    </citation>
    <scope>NUCLEOTIDE SEQUENCE</scope>
    <source>
        <strain evidence="5">USNM1676648</strain>
        <tissue evidence="5">Polyp</tissue>
    </source>
</reference>
<dbReference type="Proteomes" id="UP001163046">
    <property type="component" value="Unassembled WGS sequence"/>
</dbReference>
<keyword evidence="1" id="KW-0677">Repeat</keyword>
<protein>
    <submittedName>
        <fullName evidence="5">Inactive tyrosine-protein kinase 7</fullName>
        <ecNumber evidence="5">2.7.10.1</ecNumber>
    </submittedName>
</protein>
<dbReference type="EMBL" id="MU827380">
    <property type="protein sequence ID" value="KAJ7350185.1"/>
    <property type="molecule type" value="Genomic_DNA"/>
</dbReference>
<evidence type="ECO:0000313" key="5">
    <source>
        <dbReference type="EMBL" id="KAJ7350185.1"/>
    </source>
</evidence>
<dbReference type="InterPro" id="IPR003599">
    <property type="entry name" value="Ig_sub"/>
</dbReference>
<proteinExistence type="predicted"/>
<evidence type="ECO:0000259" key="4">
    <source>
        <dbReference type="PROSITE" id="PS50835"/>
    </source>
</evidence>
<keyword evidence="5" id="KW-0808">Transferase</keyword>
<gene>
    <name evidence="5" type="primary">PTK7_2</name>
    <name evidence="5" type="ORF">OS493_037879</name>
</gene>
<name>A0A9W9YI19_9CNID</name>
<dbReference type="InterPro" id="IPR036116">
    <property type="entry name" value="FN3_sf"/>
</dbReference>
<dbReference type="CDD" id="cd00096">
    <property type="entry name" value="Ig"/>
    <property type="match status" value="1"/>
</dbReference>
<dbReference type="Gene3D" id="2.60.40.10">
    <property type="entry name" value="Immunoglobulins"/>
    <property type="match status" value="2"/>
</dbReference>
<evidence type="ECO:0000313" key="6">
    <source>
        <dbReference type="Proteomes" id="UP001163046"/>
    </source>
</evidence>
<dbReference type="AlphaFoldDB" id="A0A9W9YI19"/>
<evidence type="ECO:0000256" key="3">
    <source>
        <dbReference type="ARBA" id="ARBA00023319"/>
    </source>
</evidence>
<dbReference type="InterPro" id="IPR007110">
    <property type="entry name" value="Ig-like_dom"/>
</dbReference>
<dbReference type="SMART" id="SM00409">
    <property type="entry name" value="IG"/>
    <property type="match status" value="2"/>
</dbReference>
<organism evidence="5 6">
    <name type="scientific">Desmophyllum pertusum</name>
    <dbReference type="NCBI Taxonomy" id="174260"/>
    <lineage>
        <taxon>Eukaryota</taxon>
        <taxon>Metazoa</taxon>
        <taxon>Cnidaria</taxon>
        <taxon>Anthozoa</taxon>
        <taxon>Hexacorallia</taxon>
        <taxon>Scleractinia</taxon>
        <taxon>Caryophylliina</taxon>
        <taxon>Caryophylliidae</taxon>
        <taxon>Desmophyllum</taxon>
    </lineage>
</organism>
<dbReference type="InterPro" id="IPR013783">
    <property type="entry name" value="Ig-like_fold"/>
</dbReference>